<evidence type="ECO:0000313" key="2">
    <source>
        <dbReference type="Proteomes" id="UP000827549"/>
    </source>
</evidence>
<organism evidence="1 2">
    <name type="scientific">Vanrija pseudolonga</name>
    <dbReference type="NCBI Taxonomy" id="143232"/>
    <lineage>
        <taxon>Eukaryota</taxon>
        <taxon>Fungi</taxon>
        <taxon>Dikarya</taxon>
        <taxon>Basidiomycota</taxon>
        <taxon>Agaricomycotina</taxon>
        <taxon>Tremellomycetes</taxon>
        <taxon>Trichosporonales</taxon>
        <taxon>Trichosporonaceae</taxon>
        <taxon>Vanrija</taxon>
    </lineage>
</organism>
<dbReference type="EMBL" id="CP086717">
    <property type="protein sequence ID" value="WOO81835.1"/>
    <property type="molecule type" value="Genomic_DNA"/>
</dbReference>
<sequence>MPIVIDHTAHPHIIDAIIGACDTPTAIAFRSTSRAFRDKIDPMLLAHVLLYAPAPDPVPSIQHLNRIKGLVRPSEVVDPEVEGAPPPPLLPFVPGAIRAIDVNTENEYTPEFARKLTGVRTVRRSNDAVWSTPPPFDGITMVDFVSLYGGLYQDLGPFWFLETYVIHIRWDESERQEIFAEIDATPMKQACMSLMVLVLEPWSPGRPPVCTPDLTFLSNIAVGMLSVLEWGGTLCIVGADDVSPLNMGAEADDEDEDDAHPVTMFEDMLLGFWRDSENAPPEDHLVRLLADVEFVSLAEWHESLRQRGRDEDGLDVYELLAEWPRYARP</sequence>
<reference evidence="1" key="1">
    <citation type="submission" date="2023-10" db="EMBL/GenBank/DDBJ databases">
        <authorList>
            <person name="Noh H."/>
        </authorList>
    </citation>
    <scope>NUCLEOTIDE SEQUENCE</scope>
    <source>
        <strain evidence="1">DUCC4014</strain>
    </source>
</reference>
<gene>
    <name evidence="1" type="ORF">LOC62_04G005353</name>
</gene>
<keyword evidence="2" id="KW-1185">Reference proteome</keyword>
<evidence type="ECO:0000313" key="1">
    <source>
        <dbReference type="EMBL" id="WOO81835.1"/>
    </source>
</evidence>
<dbReference type="GeneID" id="87808582"/>
<name>A0AAF0Y857_9TREE</name>
<dbReference type="RefSeq" id="XP_062627867.1">
    <property type="nucleotide sequence ID" value="XM_062771883.1"/>
</dbReference>
<protein>
    <submittedName>
        <fullName evidence="1">Uncharacterized protein</fullName>
    </submittedName>
</protein>
<accession>A0AAF0Y857</accession>
<proteinExistence type="predicted"/>
<dbReference type="Proteomes" id="UP000827549">
    <property type="component" value="Chromosome 4"/>
</dbReference>
<dbReference type="AlphaFoldDB" id="A0AAF0Y857"/>